<keyword evidence="1" id="KW-0863">Zinc-finger</keyword>
<dbReference type="OrthoDB" id="124789at2759"/>
<keyword evidence="1" id="KW-0862">Zinc</keyword>
<dbReference type="Proteomes" id="UP000594260">
    <property type="component" value="Unplaced"/>
</dbReference>
<evidence type="ECO:0000256" key="2">
    <source>
        <dbReference type="SAM" id="MobiDB-lite"/>
    </source>
</evidence>
<evidence type="ECO:0000313" key="4">
    <source>
        <dbReference type="EnsemblMetazoa" id="XP_022669155"/>
    </source>
</evidence>
<dbReference type="InterPro" id="IPR052579">
    <property type="entry name" value="Zinc_finger_SWIM"/>
</dbReference>
<feature type="region of interest" description="Disordered" evidence="2">
    <location>
        <begin position="682"/>
        <end position="752"/>
    </location>
</feature>
<dbReference type="AlphaFoldDB" id="A0A7M7MDV2"/>
<keyword evidence="1" id="KW-0479">Metal-binding</keyword>
<feature type="region of interest" description="Disordered" evidence="2">
    <location>
        <begin position="634"/>
        <end position="659"/>
    </location>
</feature>
<dbReference type="GeneID" id="111253670"/>
<dbReference type="PANTHER" id="PTHR31569:SF4">
    <property type="entry name" value="SWIM-TYPE DOMAIN-CONTAINING PROTEIN"/>
    <property type="match status" value="1"/>
</dbReference>
<dbReference type="OMA" id="LYEDRTH"/>
<dbReference type="InterPro" id="IPR007527">
    <property type="entry name" value="Znf_SWIM"/>
</dbReference>
<dbReference type="Pfam" id="PF21056">
    <property type="entry name" value="ZSWIM1-3_RNaseH-like"/>
    <property type="match status" value="1"/>
</dbReference>
<feature type="domain" description="SWIM-type" evidence="3">
    <location>
        <begin position="538"/>
        <end position="572"/>
    </location>
</feature>
<dbReference type="GO" id="GO:0008270">
    <property type="term" value="F:zinc ion binding"/>
    <property type="evidence" value="ECO:0007669"/>
    <property type="project" value="UniProtKB-KW"/>
</dbReference>
<evidence type="ECO:0000259" key="3">
    <source>
        <dbReference type="PROSITE" id="PS50966"/>
    </source>
</evidence>
<keyword evidence="5" id="KW-1185">Reference proteome</keyword>
<dbReference type="KEGG" id="vde:111253670"/>
<dbReference type="EnsemblMetazoa" id="XM_022813420">
    <property type="protein sequence ID" value="XP_022669155"/>
    <property type="gene ID" value="LOC111253670"/>
</dbReference>
<evidence type="ECO:0000313" key="5">
    <source>
        <dbReference type="Proteomes" id="UP000594260"/>
    </source>
</evidence>
<dbReference type="InterPro" id="IPR048324">
    <property type="entry name" value="ZSWIM1-3_RNaseH-like"/>
</dbReference>
<dbReference type="InterPro" id="IPR048325">
    <property type="entry name" value="ZSWIM3_N"/>
</dbReference>
<dbReference type="InParanoid" id="A0A7M7MDV2"/>
<dbReference type="PROSITE" id="PS50966">
    <property type="entry name" value="ZF_SWIM"/>
    <property type="match status" value="1"/>
</dbReference>
<protein>
    <recommendedName>
        <fullName evidence="3">SWIM-type domain-containing protein</fullName>
    </recommendedName>
</protein>
<dbReference type="RefSeq" id="XP_022669155.1">
    <property type="nucleotide sequence ID" value="XM_022813420.1"/>
</dbReference>
<evidence type="ECO:0000256" key="1">
    <source>
        <dbReference type="PROSITE-ProRule" id="PRU00325"/>
    </source>
</evidence>
<sequence length="916" mass="103160">MTAAQTVSDSRKYWSCLFRDGESLNVVERPPEDIIHEGQTFASFEALEEAVREFERATLQKYFKSEARTLVSAAKKGIKRAGDNGSFKYYSCLWLCVRGGKSFCRSRGERKSRTIRIGCPALIRTRISNCGRAFRVVQVIYGHNHGASPEVFHQLQTKQAGVKHDDPQKKSKYIKKKSRLKDNAQAQLRELLSTVTGEGNELSLEESVDKISQLYADDLTVAVDDTNQCVGLSLCTAQMRALWRDFPELLTIESSSYVESLDLANVVHFLVADAMGELRPVMFAILIKSESTLYEWLLQEFVRQHPTAPTCTQICLVGRPYTEFHFVEEIFPATQVLWDPSQSINTFRIRVAAKAVHLSEAGRRAATEHFQKLVFCRSAEMKRVLREDFAAALAVPEAVQACYDHEWEPNYALWNMSRHPYDDAQHEYVLKRMQKLRRYSRAIVQNAAANMYAVFTKIADLYSLLDDLYKGDLLYHIVKVNQSRYQPKTSVDEAEFKYKALVTEFAYMYLKGQFSIFERGLKLMECTRMVTFTRVGDREIKVSTSKDSCTCMAYKVLRLPCAHLLSFRIGSQLDLYSEDLVDERWKRNNIRVEGDADTLVRLPLAAIDSDTTEQQNSCEIKDVQDLEVQIIQEVDQPEATQGEQMSIEAPSGSEELSCGATDEQALPGDIQVNEVQEVVHGDQTPAEDGSPAQETPSSTAATDSRDQILPSSAGPSGHNKKASSTELKHQMDGRRPRHKDASGSALTRAPRQYRERRKKIEELCAELCAVGSGVWGSLFSLRMGVLRDILEAWQDGEEVCVQRVHYESASDGRLPQQLQSHEQTQHPVRDGNAGQLVAVLDSASSASVSSYVSDQQATRSGTPTVLRYNPIVQVKGSQQMYFVNSDDNSVQLVDNYPNQMYTIDAADDPGDDMLMQ</sequence>
<name>A0A7M7MDV2_VARDE</name>
<dbReference type="Pfam" id="PF21599">
    <property type="entry name" value="ZSWIM3_N"/>
    <property type="match status" value="1"/>
</dbReference>
<proteinExistence type="predicted"/>
<feature type="compositionally biased region" description="Polar residues" evidence="2">
    <location>
        <begin position="692"/>
        <end position="702"/>
    </location>
</feature>
<organism evidence="4 5">
    <name type="scientific">Varroa destructor</name>
    <name type="common">Honeybee mite</name>
    <dbReference type="NCBI Taxonomy" id="109461"/>
    <lineage>
        <taxon>Eukaryota</taxon>
        <taxon>Metazoa</taxon>
        <taxon>Ecdysozoa</taxon>
        <taxon>Arthropoda</taxon>
        <taxon>Chelicerata</taxon>
        <taxon>Arachnida</taxon>
        <taxon>Acari</taxon>
        <taxon>Parasitiformes</taxon>
        <taxon>Mesostigmata</taxon>
        <taxon>Gamasina</taxon>
        <taxon>Dermanyssoidea</taxon>
        <taxon>Varroidae</taxon>
        <taxon>Varroa</taxon>
    </lineage>
</organism>
<accession>A0A7M7MDV2</accession>
<reference evidence="4" key="1">
    <citation type="submission" date="2021-01" db="UniProtKB">
        <authorList>
            <consortium name="EnsemblMetazoa"/>
        </authorList>
    </citation>
    <scope>IDENTIFICATION</scope>
</reference>
<dbReference type="PANTHER" id="PTHR31569">
    <property type="entry name" value="SWIM-TYPE DOMAIN-CONTAINING PROTEIN"/>
    <property type="match status" value="1"/>
</dbReference>